<organism evidence="2 3">
    <name type="scientific">Oceanobacillus sojae</name>
    <dbReference type="NCBI Taxonomy" id="582851"/>
    <lineage>
        <taxon>Bacteria</taxon>
        <taxon>Bacillati</taxon>
        <taxon>Bacillota</taxon>
        <taxon>Bacilli</taxon>
        <taxon>Bacillales</taxon>
        <taxon>Bacillaceae</taxon>
        <taxon>Oceanobacillus</taxon>
    </lineage>
</organism>
<accession>A0A511ZKD7</accession>
<evidence type="ECO:0000259" key="1">
    <source>
        <dbReference type="Pfam" id="PF20037"/>
    </source>
</evidence>
<dbReference type="EMBL" id="BJYM01000010">
    <property type="protein sequence ID" value="GEN87928.1"/>
    <property type="molecule type" value="Genomic_DNA"/>
</dbReference>
<evidence type="ECO:0000313" key="2">
    <source>
        <dbReference type="EMBL" id="GEN87928.1"/>
    </source>
</evidence>
<protein>
    <recommendedName>
        <fullName evidence="1">DUF6440 domain-containing protein</fullName>
    </recommendedName>
</protein>
<dbReference type="RefSeq" id="WP_186813664.1">
    <property type="nucleotide sequence ID" value="NZ_BJYM01000010.1"/>
</dbReference>
<proteinExistence type="predicted"/>
<sequence>MADNRFEEVYTQGKMKVTKVIRDNETGVLYILHQEGYGAGLTVMVDQDGKPLVDKNF</sequence>
<keyword evidence="3" id="KW-1185">Reference proteome</keyword>
<gene>
    <name evidence="2" type="ORF">OSO01_26670</name>
</gene>
<comment type="caution">
    <text evidence="2">The sequence shown here is derived from an EMBL/GenBank/DDBJ whole genome shotgun (WGS) entry which is preliminary data.</text>
</comment>
<dbReference type="Pfam" id="PF20037">
    <property type="entry name" value="DUF6440"/>
    <property type="match status" value="1"/>
</dbReference>
<name>A0A511ZKD7_9BACI</name>
<dbReference type="AlphaFoldDB" id="A0A511ZKD7"/>
<feature type="domain" description="DUF6440" evidence="1">
    <location>
        <begin position="5"/>
        <end position="54"/>
    </location>
</feature>
<dbReference type="InterPro" id="IPR045515">
    <property type="entry name" value="DUF6440"/>
</dbReference>
<dbReference type="STRING" id="582851.GCA_900162665_03932"/>
<reference evidence="2 3" key="1">
    <citation type="submission" date="2019-07" db="EMBL/GenBank/DDBJ databases">
        <title>Whole genome shotgun sequence of Oceanobacillus sojae NBRC 105379.</title>
        <authorList>
            <person name="Hosoyama A."/>
            <person name="Uohara A."/>
            <person name="Ohji S."/>
            <person name="Ichikawa N."/>
        </authorList>
    </citation>
    <scope>NUCLEOTIDE SEQUENCE [LARGE SCALE GENOMIC DNA]</scope>
    <source>
        <strain evidence="2 3">NBRC 105379</strain>
    </source>
</reference>
<evidence type="ECO:0000313" key="3">
    <source>
        <dbReference type="Proteomes" id="UP000321558"/>
    </source>
</evidence>
<dbReference type="Proteomes" id="UP000321558">
    <property type="component" value="Unassembled WGS sequence"/>
</dbReference>